<dbReference type="GeneID" id="34622204"/>
<feature type="region of interest" description="Disordered" evidence="6">
    <location>
        <begin position="175"/>
        <end position="222"/>
    </location>
</feature>
<evidence type="ECO:0000256" key="3">
    <source>
        <dbReference type="ARBA" id="ARBA00022771"/>
    </source>
</evidence>
<dbReference type="GO" id="GO:0003677">
    <property type="term" value="F:DNA binding"/>
    <property type="evidence" value="ECO:0007669"/>
    <property type="project" value="UniProtKB-KW"/>
</dbReference>
<gene>
    <name evidence="9" type="primary">LOC34622204</name>
</gene>
<dbReference type="Proteomes" id="UP000515125">
    <property type="component" value="Unplaced"/>
</dbReference>
<evidence type="ECO:0000313" key="9">
    <source>
        <dbReference type="RefSeq" id="XP_026192785.1"/>
    </source>
</evidence>
<dbReference type="OrthoDB" id="345780at2759"/>
<protein>
    <submittedName>
        <fullName evidence="9">Replication protein A 70 kDa DNA-binding subunit</fullName>
    </submittedName>
</protein>
<dbReference type="FunFam" id="2.40.50.140:FF:000041">
    <property type="entry name" value="Replication protein A subunit"/>
    <property type="match status" value="1"/>
</dbReference>
<keyword evidence="4" id="KW-0862">Zinc</keyword>
<sequence>MSAEDAGQQHEALAPADVPLSVGFWDAFASGSMWTAPVLAVLTFSQVGRDHLLILATDGSSPLDGSESKEHLKRFRVALSELASFSSNDSNRPQAEKEQQCLEIQYGRLLLRRETLPCEPRSLVNRLISLTVYSKCIIKGRQTPVVTGIQLLPGHWIRPNAPLVSHSLYATDSSNDGTGHFESKVAEQSGDSPAAPTAAEVPGGALPARKRRRAARGDGSKEKSTNCLSLVYAHSRSGPVAKAQRGVRTALSDLHLYSHQWEILARISYKSEVKSFANAKGESSLFTVHLIDNQATEIRATFFGRAVALWYSKLHVGGLYTFSKGTLQRANKLHNPLPHEVEIKFDAAAQIDEAPDDPRIPHQKFERVSLADIQQRPAGTLADILAFVVEAKEPQTIISRTKNEELVRRELTLLDSSGAFVSLSLFGTQAMPLRQEVLSNCPLVAAKGVRVNEYGGRACLSSSAQMKIHFFHAAATASEAADAPHGGEQCGVDKSEVVKAAAALQLEEPGTTRTFRVVASVFDLRGDKLVWL</sequence>
<dbReference type="RefSeq" id="XP_026192785.1">
    <property type="nucleotide sequence ID" value="XM_026337000.1"/>
</dbReference>
<dbReference type="AlphaFoldDB" id="A0A6P6S0B7"/>
<dbReference type="PANTHER" id="PTHR47165">
    <property type="entry name" value="OS03G0429900 PROTEIN"/>
    <property type="match status" value="1"/>
</dbReference>
<dbReference type="CDD" id="cd04474">
    <property type="entry name" value="RPA1_DBD_A"/>
    <property type="match status" value="1"/>
</dbReference>
<dbReference type="GO" id="GO:0008270">
    <property type="term" value="F:zinc ion binding"/>
    <property type="evidence" value="ECO:0007669"/>
    <property type="project" value="UniProtKB-KW"/>
</dbReference>
<keyword evidence="8" id="KW-1185">Reference proteome</keyword>
<evidence type="ECO:0000256" key="6">
    <source>
        <dbReference type="SAM" id="MobiDB-lite"/>
    </source>
</evidence>
<keyword evidence="2" id="KW-0479">Metal-binding</keyword>
<evidence type="ECO:0000259" key="7">
    <source>
        <dbReference type="Pfam" id="PF16900"/>
    </source>
</evidence>
<feature type="domain" description="Replication protein A OB" evidence="7">
    <location>
        <begin position="370"/>
        <end position="467"/>
    </location>
</feature>
<reference evidence="9" key="1">
    <citation type="submission" date="2025-08" db="UniProtKB">
        <authorList>
            <consortium name="RefSeq"/>
        </authorList>
    </citation>
    <scope>IDENTIFICATION</scope>
</reference>
<dbReference type="SUPFAM" id="SSF50249">
    <property type="entry name" value="Nucleic acid-binding proteins"/>
    <property type="match status" value="2"/>
</dbReference>
<evidence type="ECO:0000256" key="2">
    <source>
        <dbReference type="ARBA" id="ARBA00022723"/>
    </source>
</evidence>
<organism evidence="8 9">
    <name type="scientific">Cyclospora cayetanensis</name>
    <dbReference type="NCBI Taxonomy" id="88456"/>
    <lineage>
        <taxon>Eukaryota</taxon>
        <taxon>Sar</taxon>
        <taxon>Alveolata</taxon>
        <taxon>Apicomplexa</taxon>
        <taxon>Conoidasida</taxon>
        <taxon>Coccidia</taxon>
        <taxon>Eucoccidiorida</taxon>
        <taxon>Eimeriorina</taxon>
        <taxon>Eimeriidae</taxon>
        <taxon>Cyclospora</taxon>
    </lineage>
</organism>
<name>A0A6P6S0B7_9EIME</name>
<dbReference type="PANTHER" id="PTHR47165:SF4">
    <property type="entry name" value="OS03G0429900 PROTEIN"/>
    <property type="match status" value="1"/>
</dbReference>
<keyword evidence="3" id="KW-0863">Zinc-finger</keyword>
<proteinExistence type="inferred from homology"/>
<comment type="similarity">
    <text evidence="1">Belongs to the replication factor A protein 1 family.</text>
</comment>
<dbReference type="InterPro" id="IPR012340">
    <property type="entry name" value="NA-bd_OB-fold"/>
</dbReference>
<dbReference type="Gene3D" id="2.40.50.140">
    <property type="entry name" value="Nucleic acid-binding proteins"/>
    <property type="match status" value="2"/>
</dbReference>
<dbReference type="InterPro" id="IPR031657">
    <property type="entry name" value="REPA_OB_2"/>
</dbReference>
<evidence type="ECO:0000256" key="4">
    <source>
        <dbReference type="ARBA" id="ARBA00022833"/>
    </source>
</evidence>
<evidence type="ECO:0000313" key="8">
    <source>
        <dbReference type="Proteomes" id="UP000515125"/>
    </source>
</evidence>
<evidence type="ECO:0000256" key="5">
    <source>
        <dbReference type="ARBA" id="ARBA00023125"/>
    </source>
</evidence>
<keyword evidence="5 9" id="KW-0238">DNA-binding</keyword>
<dbReference type="CDD" id="cd04475">
    <property type="entry name" value="RPA1_DBD_B"/>
    <property type="match status" value="1"/>
</dbReference>
<dbReference type="Pfam" id="PF16900">
    <property type="entry name" value="REPA_OB_2"/>
    <property type="match status" value="1"/>
</dbReference>
<accession>A0A6P6S0B7</accession>
<evidence type="ECO:0000256" key="1">
    <source>
        <dbReference type="ARBA" id="ARBA00005690"/>
    </source>
</evidence>